<dbReference type="RefSeq" id="YP_010760856.1">
    <property type="nucleotide sequence ID" value="NC_073588.1"/>
</dbReference>
<organism evidence="1 2">
    <name type="scientific">Arthrobacter phage Nandita</name>
    <dbReference type="NCBI Taxonomy" id="2419963"/>
    <lineage>
        <taxon>Viruses</taxon>
        <taxon>Duplodnaviria</taxon>
        <taxon>Heunggongvirae</taxon>
        <taxon>Uroviricota</taxon>
        <taxon>Caudoviricetes</taxon>
        <taxon>Daemsvirinae</taxon>
        <taxon>Nanditavirus</taxon>
        <taxon>Nanditavirus nandita</taxon>
    </lineage>
</organism>
<name>A0A3G2KI44_9CAUD</name>
<keyword evidence="2" id="KW-1185">Reference proteome</keyword>
<dbReference type="Proteomes" id="UP000267628">
    <property type="component" value="Segment"/>
</dbReference>
<gene>
    <name evidence="1" type="primary">27</name>
    <name evidence="1" type="ORF">PBI_NANDITA_27</name>
</gene>
<dbReference type="KEGG" id="vg:80033954"/>
<proteinExistence type="predicted"/>
<sequence>MALSWISVNANDGSVIADFTNLKVDGALKQTLMRYEPQTAVLPMDGAPPNWRQATRKGAVFLVALSEPEDNELRGRPLWGGLVTQRARAVGQGVAMSLVTAEAYLDRVYVGDEKFTGTAQNTLVKTLVEKYAKTGTKRGLPIRVQIVGGNGAARDRTYKDSEDKTLYSVLTDLSGVIGGPEWTIGWEWVDVKKLGLVFYVGDRIGAPAPADLNPAAQFYLPGSVTSAELVEGYGSDEGANDIMAVSTGTEGARPQSPHQTNTTDLRPRFEYRWTPSTSISDTNTLAAHAQRALAAMKDGSVALTLTANREESQQLGKDWNIGDDIGFDITAPEFPDGLVGTARAVGWELTDTTVTPLVDVTAVEGID</sequence>
<dbReference type="EMBL" id="MH834621">
    <property type="protein sequence ID" value="AYN58648.1"/>
    <property type="molecule type" value="Genomic_DNA"/>
</dbReference>
<dbReference type="GeneID" id="80033954"/>
<accession>A0A3G2KI44</accession>
<protein>
    <submittedName>
        <fullName evidence="1">Minor tail protein</fullName>
    </submittedName>
</protein>
<evidence type="ECO:0000313" key="1">
    <source>
        <dbReference type="EMBL" id="AYN58648.1"/>
    </source>
</evidence>
<evidence type="ECO:0000313" key="2">
    <source>
        <dbReference type="Proteomes" id="UP000267628"/>
    </source>
</evidence>
<reference evidence="1 2" key="1">
    <citation type="submission" date="2018-09" db="EMBL/GenBank/DDBJ databases">
        <authorList>
            <person name="Zack K."/>
            <person name="Stoner T.H."/>
            <person name="Garlena R.A."/>
            <person name="Russell D.A."/>
            <person name="Pope W.H."/>
            <person name="Jacobs-Sera D."/>
            <person name="Hatfull G.F."/>
        </authorList>
    </citation>
    <scope>NUCLEOTIDE SEQUENCE [LARGE SCALE GENOMIC DNA]</scope>
</reference>